<evidence type="ECO:0000313" key="3">
    <source>
        <dbReference type="Proteomes" id="UP000092565"/>
    </source>
</evidence>
<dbReference type="Proteomes" id="UP001218364">
    <property type="component" value="Unassembled WGS sequence"/>
</dbReference>
<dbReference type="EMBL" id="JARCJK010000002">
    <property type="protein sequence ID" value="MDE4165298.1"/>
    <property type="molecule type" value="Genomic_DNA"/>
</dbReference>
<accession>A0A1B0ZUS1</accession>
<reference evidence="2 4" key="2">
    <citation type="submission" date="2023-02" db="EMBL/GenBank/DDBJ databases">
        <title>Population genomics of bacteria associated with diatom.</title>
        <authorList>
            <person name="Xie J."/>
            <person name="Wang H."/>
        </authorList>
    </citation>
    <scope>NUCLEOTIDE SEQUENCE [LARGE SCALE GENOMIC DNA]</scope>
    <source>
        <strain evidence="2 4">PT47_8</strain>
    </source>
</reference>
<keyword evidence="3" id="KW-1185">Reference proteome</keyword>
<evidence type="ECO:0000313" key="1">
    <source>
        <dbReference type="EMBL" id="ANP37834.1"/>
    </source>
</evidence>
<evidence type="ECO:0000313" key="4">
    <source>
        <dbReference type="Proteomes" id="UP001218364"/>
    </source>
</evidence>
<sequence length="41" mass="4171">MKAMFAGFAAIAVIAVGADLALDRAGFAADEKFAGQAVRLD</sequence>
<dbReference type="Proteomes" id="UP000092565">
    <property type="component" value="Chromosome"/>
</dbReference>
<reference evidence="1 3" key="1">
    <citation type="submission" date="2016-04" db="EMBL/GenBank/DDBJ databases">
        <authorList>
            <person name="Evans L.H."/>
            <person name="Alamgir A."/>
            <person name="Owens N."/>
            <person name="Weber N.D."/>
            <person name="Virtaneva K."/>
            <person name="Barbian K."/>
            <person name="Babar A."/>
            <person name="Rosenke K."/>
        </authorList>
    </citation>
    <scope>NUCLEOTIDE SEQUENCE [LARGE SCALE GENOMIC DNA]</scope>
    <source>
        <strain evidence="1 3">JL2886</strain>
    </source>
</reference>
<proteinExistence type="predicted"/>
<gene>
    <name evidence="1" type="ORF">JL2886_02948</name>
    <name evidence="2" type="ORF">PXK24_06310</name>
</gene>
<dbReference type="EMBL" id="CP015124">
    <property type="protein sequence ID" value="ANP37834.1"/>
    <property type="molecule type" value="Genomic_DNA"/>
</dbReference>
<evidence type="ECO:0000313" key="2">
    <source>
        <dbReference type="EMBL" id="MDE4165298.1"/>
    </source>
</evidence>
<protein>
    <submittedName>
        <fullName evidence="1">Uncharacterized protein</fullName>
    </submittedName>
</protein>
<name>A0A1B0ZUS1_9RHOB</name>
<dbReference type="AlphaFoldDB" id="A0A1B0ZUS1"/>
<dbReference type="RefSeq" id="WP_257784210.1">
    <property type="nucleotide sequence ID" value="NZ_CP015124.1"/>
</dbReference>
<organism evidence="1 3">
    <name type="scientific">Phaeobacter gallaeciensis</name>
    <dbReference type="NCBI Taxonomy" id="60890"/>
    <lineage>
        <taxon>Bacteria</taxon>
        <taxon>Pseudomonadati</taxon>
        <taxon>Pseudomonadota</taxon>
        <taxon>Alphaproteobacteria</taxon>
        <taxon>Rhodobacterales</taxon>
        <taxon>Roseobacteraceae</taxon>
        <taxon>Phaeobacter</taxon>
    </lineage>
</organism>